<evidence type="ECO:0000313" key="3">
    <source>
        <dbReference type="EMBL" id="THA10591.1"/>
    </source>
</evidence>
<dbReference type="SUPFAM" id="SSF101756">
    <property type="entry name" value="Hypothetical protein YgiW"/>
    <property type="match status" value="1"/>
</dbReference>
<feature type="chain" id="PRO_5020418234" evidence="2">
    <location>
        <begin position="24"/>
        <end position="128"/>
    </location>
</feature>
<dbReference type="NCBIfam" id="NF033674">
    <property type="entry name" value="stress_OB_fold"/>
    <property type="match status" value="1"/>
</dbReference>
<evidence type="ECO:0000256" key="2">
    <source>
        <dbReference type="SAM" id="SignalP"/>
    </source>
</evidence>
<reference evidence="3 4" key="1">
    <citation type="journal article" date="2019" name="Vet. Microbiol.">
        <title>Development of multi locus sequence typing (MLST) of Rodentibacter pneumotropicus.</title>
        <authorList>
            <person name="Adhikary S."/>
            <person name="Bisgaard M."/>
            <person name="Boot R."/>
            <person name="Benga L."/>
            <person name="Nicklas W."/>
            <person name="Christensen H."/>
        </authorList>
    </citation>
    <scope>NUCLEOTIDE SEQUENCE [LARGE SCALE GENOMIC DNA]</scope>
    <source>
        <strain evidence="3 4">Ac84</strain>
    </source>
</reference>
<gene>
    <name evidence="3" type="ORF">D3M78_02635</name>
</gene>
<feature type="signal peptide" evidence="2">
    <location>
        <begin position="1"/>
        <end position="23"/>
    </location>
</feature>
<dbReference type="RefSeq" id="WP_136123098.1">
    <property type="nucleotide sequence ID" value="NZ_QXNI01000013.1"/>
</dbReference>
<name>A0A4S2Q281_9PAST</name>
<dbReference type="Proteomes" id="UP000306758">
    <property type="component" value="Unassembled WGS sequence"/>
</dbReference>
<dbReference type="PANTHER" id="PTHR36571">
    <property type="entry name" value="PROTEIN YGIW"/>
    <property type="match status" value="1"/>
</dbReference>
<evidence type="ECO:0000256" key="1">
    <source>
        <dbReference type="ARBA" id="ARBA00022729"/>
    </source>
</evidence>
<dbReference type="PANTHER" id="PTHR36571:SF1">
    <property type="entry name" value="PROTEIN YGIW"/>
    <property type="match status" value="1"/>
</dbReference>
<proteinExistence type="predicted"/>
<comment type="caution">
    <text evidence="3">The sequence shown here is derived from an EMBL/GenBank/DDBJ whole genome shotgun (WGS) entry which is preliminary data.</text>
</comment>
<evidence type="ECO:0000313" key="4">
    <source>
        <dbReference type="Proteomes" id="UP000306758"/>
    </source>
</evidence>
<dbReference type="Gene3D" id="2.40.50.200">
    <property type="entry name" value="Bacterial OB-fold"/>
    <property type="match status" value="1"/>
</dbReference>
<dbReference type="EMBL" id="QXNI01000013">
    <property type="protein sequence ID" value="THA10591.1"/>
    <property type="molecule type" value="Genomic_DNA"/>
</dbReference>
<dbReference type="InterPro" id="IPR005220">
    <property type="entry name" value="CarO-like"/>
</dbReference>
<protein>
    <submittedName>
        <fullName evidence="3">NirD/YgiW/YdeI family stress tolerance protein</fullName>
    </submittedName>
</protein>
<dbReference type="Pfam" id="PF04076">
    <property type="entry name" value="BOF"/>
    <property type="match status" value="1"/>
</dbReference>
<keyword evidence="1 2" id="KW-0732">Signal</keyword>
<dbReference type="InterPro" id="IPR036700">
    <property type="entry name" value="BOBF_sf"/>
</dbReference>
<organism evidence="3 4">
    <name type="scientific">Rodentibacter pneumotropicus</name>
    <dbReference type="NCBI Taxonomy" id="758"/>
    <lineage>
        <taxon>Bacteria</taxon>
        <taxon>Pseudomonadati</taxon>
        <taxon>Pseudomonadota</taxon>
        <taxon>Gammaproteobacteria</taxon>
        <taxon>Pasteurellales</taxon>
        <taxon>Pasteurellaceae</taxon>
        <taxon>Rodentibacter</taxon>
    </lineage>
</organism>
<sequence>MKKLLTVTTIALSSIAVCGTALAQGFNNGSASQVQQGFVNENAVVKTVSDALKANDDTPVRLEGQIVKQLGKKDFIFKDGSGQEIQIEIDKRVWNGITVNPQDQIQIIGKVDKEWNNTEIDVKQVIKK</sequence>
<dbReference type="AlphaFoldDB" id="A0A4S2Q281"/>
<accession>A0A4S2Q281</accession>